<accession>A0ABT7XKD8</accession>
<sequence length="64" mass="7316">MFTLRRSSTRTTHNRQQSSDNYLFTAPLQLAARVSLYAMLIGAFGSSREISSTKPRTRRPRHSC</sequence>
<evidence type="ECO:0000313" key="3">
    <source>
        <dbReference type="Proteomes" id="UP001168540"/>
    </source>
</evidence>
<organism evidence="2 3">
    <name type="scientific">Crenobacter oryzisoli</name>
    <dbReference type="NCBI Taxonomy" id="3056844"/>
    <lineage>
        <taxon>Bacteria</taxon>
        <taxon>Pseudomonadati</taxon>
        <taxon>Pseudomonadota</taxon>
        <taxon>Betaproteobacteria</taxon>
        <taxon>Neisseriales</taxon>
        <taxon>Neisseriaceae</taxon>
        <taxon>Crenobacter</taxon>
    </lineage>
</organism>
<feature type="region of interest" description="Disordered" evidence="1">
    <location>
        <begin position="1"/>
        <end position="20"/>
    </location>
</feature>
<reference evidence="2" key="1">
    <citation type="submission" date="2023-06" db="EMBL/GenBank/DDBJ databases">
        <authorList>
            <person name="Zhang S."/>
        </authorList>
    </citation>
    <scope>NUCLEOTIDE SEQUENCE</scope>
    <source>
        <strain evidence="2">SG2303</strain>
    </source>
</reference>
<gene>
    <name evidence="2" type="ORF">QU481_05035</name>
</gene>
<proteinExistence type="predicted"/>
<evidence type="ECO:0000256" key="1">
    <source>
        <dbReference type="SAM" id="MobiDB-lite"/>
    </source>
</evidence>
<evidence type="ECO:0000313" key="2">
    <source>
        <dbReference type="EMBL" id="MDN0074254.1"/>
    </source>
</evidence>
<name>A0ABT7XKD8_9NEIS</name>
<dbReference type="EMBL" id="JAUEDK010000006">
    <property type="protein sequence ID" value="MDN0074254.1"/>
    <property type="molecule type" value="Genomic_DNA"/>
</dbReference>
<protein>
    <submittedName>
        <fullName evidence="2">Uncharacterized protein</fullName>
    </submittedName>
</protein>
<dbReference type="Proteomes" id="UP001168540">
    <property type="component" value="Unassembled WGS sequence"/>
</dbReference>
<dbReference type="RefSeq" id="WP_289828812.1">
    <property type="nucleotide sequence ID" value="NZ_JAUEDK010000006.1"/>
</dbReference>
<keyword evidence="3" id="KW-1185">Reference proteome</keyword>
<comment type="caution">
    <text evidence="2">The sequence shown here is derived from an EMBL/GenBank/DDBJ whole genome shotgun (WGS) entry which is preliminary data.</text>
</comment>